<sequence>MELHIKDRLLIPSLFPSKNNFIGFHLKKSIIDKIAITEQDKKDYSIVEKPEENKIEWDVHKDIETPLVVDFSTEELRYMTQSCEALSEQEMPDEIWAVAEKIYNEAQQ</sequence>
<dbReference type="EMBL" id="JANDWU010000012">
    <property type="protein sequence ID" value="MCP9549479.1"/>
    <property type="molecule type" value="Genomic_DNA"/>
</dbReference>
<dbReference type="RefSeq" id="WP_254969957.1">
    <property type="nucleotide sequence ID" value="NZ_JANDWU010000012.1"/>
</dbReference>
<comment type="caution">
    <text evidence="1">The sequence shown here is derived from an EMBL/GenBank/DDBJ whole genome shotgun (WGS) entry which is preliminary data.</text>
</comment>
<dbReference type="Proteomes" id="UP001205506">
    <property type="component" value="Unassembled WGS sequence"/>
</dbReference>
<dbReference type="AlphaFoldDB" id="A0AAW5I996"/>
<protein>
    <submittedName>
        <fullName evidence="1">RNA-binding protein</fullName>
    </submittedName>
</protein>
<evidence type="ECO:0000313" key="1">
    <source>
        <dbReference type="EMBL" id="MCP9549479.1"/>
    </source>
</evidence>
<gene>
    <name evidence="1" type="ORF">NNC68_08325</name>
</gene>
<organism evidence="1 2">
    <name type="scientific">Segatella copri</name>
    <dbReference type="NCBI Taxonomy" id="165179"/>
    <lineage>
        <taxon>Bacteria</taxon>
        <taxon>Pseudomonadati</taxon>
        <taxon>Bacteroidota</taxon>
        <taxon>Bacteroidia</taxon>
        <taxon>Bacteroidales</taxon>
        <taxon>Prevotellaceae</taxon>
        <taxon>Segatella</taxon>
    </lineage>
</organism>
<accession>A0AAW5I996</accession>
<reference evidence="1" key="1">
    <citation type="submission" date="2022-07" db="EMBL/GenBank/DDBJ databases">
        <title>Prevotella copri.</title>
        <authorList>
            <person name="Yang C."/>
        </authorList>
    </citation>
    <scope>NUCLEOTIDE SEQUENCE</scope>
    <source>
        <strain evidence="1">HF1805</strain>
    </source>
</reference>
<evidence type="ECO:0000313" key="2">
    <source>
        <dbReference type="Proteomes" id="UP001205506"/>
    </source>
</evidence>
<proteinExistence type="predicted"/>
<name>A0AAW5I996_9BACT</name>